<evidence type="ECO:0008006" key="2">
    <source>
        <dbReference type="Google" id="ProtNLM"/>
    </source>
</evidence>
<dbReference type="PANTHER" id="PTHR35446:SF2">
    <property type="entry name" value="CARBOXYMUCONOLACTONE DECARBOXYLASE-LIKE DOMAIN-CONTAINING PROTEIN"/>
    <property type="match status" value="1"/>
</dbReference>
<accession>A0A381WFU1</accession>
<gene>
    <name evidence="1" type="ORF">METZ01_LOCUS104240</name>
</gene>
<dbReference type="InterPro" id="IPR029032">
    <property type="entry name" value="AhpD-like"/>
</dbReference>
<dbReference type="PANTHER" id="PTHR35446">
    <property type="entry name" value="SI:CH211-175M2.5"/>
    <property type="match status" value="1"/>
</dbReference>
<organism evidence="1">
    <name type="scientific">marine metagenome</name>
    <dbReference type="NCBI Taxonomy" id="408172"/>
    <lineage>
        <taxon>unclassified sequences</taxon>
        <taxon>metagenomes</taxon>
        <taxon>ecological metagenomes</taxon>
    </lineage>
</organism>
<protein>
    <recommendedName>
        <fullName evidence="2">Peroxidase</fullName>
    </recommendedName>
</protein>
<dbReference type="AlphaFoldDB" id="A0A381WFU1"/>
<dbReference type="EMBL" id="UINC01011678">
    <property type="protein sequence ID" value="SVA51386.1"/>
    <property type="molecule type" value="Genomic_DNA"/>
</dbReference>
<dbReference type="Gene3D" id="1.20.1290.10">
    <property type="entry name" value="AhpD-like"/>
    <property type="match status" value="1"/>
</dbReference>
<evidence type="ECO:0000313" key="1">
    <source>
        <dbReference type="EMBL" id="SVA51386.1"/>
    </source>
</evidence>
<reference evidence="1" key="1">
    <citation type="submission" date="2018-05" db="EMBL/GenBank/DDBJ databases">
        <authorList>
            <person name="Lanie J.A."/>
            <person name="Ng W.-L."/>
            <person name="Kazmierczak K.M."/>
            <person name="Andrzejewski T.M."/>
            <person name="Davidsen T.M."/>
            <person name="Wayne K.J."/>
            <person name="Tettelin H."/>
            <person name="Glass J.I."/>
            <person name="Rusch D."/>
            <person name="Podicherti R."/>
            <person name="Tsui H.-C.T."/>
            <person name="Winkler M.E."/>
        </authorList>
    </citation>
    <scope>NUCLEOTIDE SEQUENCE</scope>
</reference>
<proteinExistence type="predicted"/>
<name>A0A381WFU1_9ZZZZ</name>
<feature type="non-terminal residue" evidence="1">
    <location>
        <position position="1"/>
    </location>
</feature>
<dbReference type="SUPFAM" id="SSF69118">
    <property type="entry name" value="AhpD-like"/>
    <property type="match status" value="1"/>
</dbReference>
<sequence length="107" mass="12023">VEAHVEDFRVEVGNDELADQLKRDWKSAELDEADRALCQWAEKLTQSPDKMAQSDVEYLRQKGFSQSAISDAAQVISYFNYINRIADGLGVDLEPEMEKVDQATGNA</sequence>